<dbReference type="EMBL" id="OC316553">
    <property type="protein sequence ID" value="CAD7392480.1"/>
    <property type="molecule type" value="Genomic_DNA"/>
</dbReference>
<dbReference type="PROSITE" id="PS00028">
    <property type="entry name" value="ZINC_FINGER_C2H2_1"/>
    <property type="match status" value="3"/>
</dbReference>
<evidence type="ECO:0000256" key="4">
    <source>
        <dbReference type="ARBA" id="ARBA00022771"/>
    </source>
</evidence>
<dbReference type="GO" id="GO:0000981">
    <property type="term" value="F:DNA-binding transcription factor activity, RNA polymerase II-specific"/>
    <property type="evidence" value="ECO:0007669"/>
    <property type="project" value="TreeGrafter"/>
</dbReference>
<accession>A0A7R9CBY0</accession>
<dbReference type="Pfam" id="PF00096">
    <property type="entry name" value="zf-C2H2"/>
    <property type="match status" value="3"/>
</dbReference>
<dbReference type="GO" id="GO:0005634">
    <property type="term" value="C:nucleus"/>
    <property type="evidence" value="ECO:0007669"/>
    <property type="project" value="UniProtKB-SubCell"/>
</dbReference>
<evidence type="ECO:0000313" key="9">
    <source>
        <dbReference type="EMBL" id="CAD7392480.1"/>
    </source>
</evidence>
<dbReference type="PANTHER" id="PTHR23235:SF120">
    <property type="entry name" value="KRUPPEL-LIKE FACTOR 15"/>
    <property type="match status" value="1"/>
</dbReference>
<dbReference type="FunFam" id="3.30.160.60:FF:000018">
    <property type="entry name" value="Krueppel-like factor 15"/>
    <property type="match status" value="1"/>
</dbReference>
<evidence type="ECO:0000256" key="3">
    <source>
        <dbReference type="ARBA" id="ARBA00022737"/>
    </source>
</evidence>
<protein>
    <recommendedName>
        <fullName evidence="8">C2H2-type domain-containing protein</fullName>
    </recommendedName>
</protein>
<evidence type="ECO:0000256" key="5">
    <source>
        <dbReference type="ARBA" id="ARBA00022833"/>
    </source>
</evidence>
<keyword evidence="6" id="KW-0539">Nucleus</keyword>
<sequence length="320" mass="36147">MPHNLPTLPFYRSYVRILSTSSKGVGKMCHTTSLIESDVSHRVENIPPNLGHQVISHMTLGKTPLRHIRGEEKSSSVLSDLDHSLGDLLSCRLTDIGLLNSSDEIYSEAKFEENTENYSPPTPLPEKTAFCNEYCTNFLQESAEQLQYPSPFVVLGVDMNALCNDGIQRQQSPFYSDDKDTSAAIAALAVHDYTNKTVPPAPLGDDKTFPCTFYGCNKVYAKSSHLKAHLRRHTGEKPFACTWVGCGWRFSRSDELARHRRSHSGVKPYKCEVCEKRFSRSDHLSKHLKVHMRNKCIPPYHQSRVALRKTTGKFVFTTRV</sequence>
<organism evidence="9">
    <name type="scientific">Timema cristinae</name>
    <name type="common">Walking stick</name>
    <dbReference type="NCBI Taxonomy" id="61476"/>
    <lineage>
        <taxon>Eukaryota</taxon>
        <taxon>Metazoa</taxon>
        <taxon>Ecdysozoa</taxon>
        <taxon>Arthropoda</taxon>
        <taxon>Hexapoda</taxon>
        <taxon>Insecta</taxon>
        <taxon>Pterygota</taxon>
        <taxon>Neoptera</taxon>
        <taxon>Polyneoptera</taxon>
        <taxon>Phasmatodea</taxon>
        <taxon>Timematodea</taxon>
        <taxon>Timematoidea</taxon>
        <taxon>Timematidae</taxon>
        <taxon>Timema</taxon>
    </lineage>
</organism>
<keyword evidence="2" id="KW-0479">Metal-binding</keyword>
<reference evidence="9" key="1">
    <citation type="submission" date="2020-11" db="EMBL/GenBank/DDBJ databases">
        <authorList>
            <person name="Tran Van P."/>
        </authorList>
    </citation>
    <scope>NUCLEOTIDE SEQUENCE</scope>
</reference>
<feature type="domain" description="C2H2-type" evidence="8">
    <location>
        <begin position="239"/>
        <end position="268"/>
    </location>
</feature>
<feature type="domain" description="C2H2-type" evidence="8">
    <location>
        <begin position="209"/>
        <end position="238"/>
    </location>
</feature>
<dbReference type="SUPFAM" id="SSF57667">
    <property type="entry name" value="beta-beta-alpha zinc fingers"/>
    <property type="match status" value="2"/>
</dbReference>
<keyword evidence="3" id="KW-0677">Repeat</keyword>
<dbReference type="PROSITE" id="PS50157">
    <property type="entry name" value="ZINC_FINGER_C2H2_2"/>
    <property type="match status" value="3"/>
</dbReference>
<dbReference type="AlphaFoldDB" id="A0A7R9CBY0"/>
<keyword evidence="4 7" id="KW-0863">Zinc-finger</keyword>
<evidence type="ECO:0000256" key="2">
    <source>
        <dbReference type="ARBA" id="ARBA00022723"/>
    </source>
</evidence>
<evidence type="ECO:0000256" key="1">
    <source>
        <dbReference type="ARBA" id="ARBA00004123"/>
    </source>
</evidence>
<dbReference type="PANTHER" id="PTHR23235">
    <property type="entry name" value="KRUEPPEL-LIKE TRANSCRIPTION FACTOR"/>
    <property type="match status" value="1"/>
</dbReference>
<dbReference type="Gene3D" id="3.30.160.60">
    <property type="entry name" value="Classic Zinc Finger"/>
    <property type="match status" value="3"/>
</dbReference>
<dbReference type="GO" id="GO:0000978">
    <property type="term" value="F:RNA polymerase II cis-regulatory region sequence-specific DNA binding"/>
    <property type="evidence" value="ECO:0007669"/>
    <property type="project" value="TreeGrafter"/>
</dbReference>
<evidence type="ECO:0000256" key="6">
    <source>
        <dbReference type="ARBA" id="ARBA00023242"/>
    </source>
</evidence>
<name>A0A7R9CBY0_TIMCR</name>
<evidence type="ECO:0000259" key="8">
    <source>
        <dbReference type="PROSITE" id="PS50157"/>
    </source>
</evidence>
<proteinExistence type="predicted"/>
<dbReference type="SMART" id="SM00355">
    <property type="entry name" value="ZnF_C2H2"/>
    <property type="match status" value="3"/>
</dbReference>
<dbReference type="FunFam" id="3.30.160.60:FF:000125">
    <property type="entry name" value="Putative zinc finger protein 143"/>
    <property type="match status" value="1"/>
</dbReference>
<dbReference type="FunFam" id="3.30.160.60:FF:000624">
    <property type="entry name" value="zinc finger protein 697"/>
    <property type="match status" value="1"/>
</dbReference>
<dbReference type="InterPro" id="IPR036236">
    <property type="entry name" value="Znf_C2H2_sf"/>
</dbReference>
<dbReference type="GO" id="GO:0008270">
    <property type="term" value="F:zinc ion binding"/>
    <property type="evidence" value="ECO:0007669"/>
    <property type="project" value="UniProtKB-KW"/>
</dbReference>
<evidence type="ECO:0000256" key="7">
    <source>
        <dbReference type="PROSITE-ProRule" id="PRU00042"/>
    </source>
</evidence>
<feature type="domain" description="C2H2-type" evidence="8">
    <location>
        <begin position="269"/>
        <end position="296"/>
    </location>
</feature>
<gene>
    <name evidence="9" type="ORF">TCEB3V08_LOCUS504</name>
</gene>
<dbReference type="InterPro" id="IPR013087">
    <property type="entry name" value="Znf_C2H2_type"/>
</dbReference>
<keyword evidence="5" id="KW-0862">Zinc</keyword>
<comment type="subcellular location">
    <subcellularLocation>
        <location evidence="1">Nucleus</location>
    </subcellularLocation>
</comment>